<feature type="non-terminal residue" evidence="4">
    <location>
        <position position="231"/>
    </location>
</feature>
<evidence type="ECO:0000313" key="5">
    <source>
        <dbReference type="Proteomes" id="UP000824088"/>
    </source>
</evidence>
<proteinExistence type="predicted"/>
<accession>A0A9D1HSP3</accession>
<reference evidence="4" key="2">
    <citation type="journal article" date="2021" name="PeerJ">
        <title>Extensive microbial diversity within the chicken gut microbiome revealed by metagenomics and culture.</title>
        <authorList>
            <person name="Gilroy R."/>
            <person name="Ravi A."/>
            <person name="Getino M."/>
            <person name="Pursley I."/>
            <person name="Horton D.L."/>
            <person name="Alikhan N.F."/>
            <person name="Baker D."/>
            <person name="Gharbi K."/>
            <person name="Hall N."/>
            <person name="Watson M."/>
            <person name="Adriaenssens E.M."/>
            <person name="Foster-Nyarko E."/>
            <person name="Jarju S."/>
            <person name="Secka A."/>
            <person name="Antonio M."/>
            <person name="Oren A."/>
            <person name="Chaudhuri R.R."/>
            <person name="La Ragione R."/>
            <person name="Hildebrand F."/>
            <person name="Pallen M.J."/>
        </authorList>
    </citation>
    <scope>NUCLEOTIDE SEQUENCE</scope>
    <source>
        <strain evidence="4">1063</strain>
    </source>
</reference>
<evidence type="ECO:0000313" key="4">
    <source>
        <dbReference type="EMBL" id="HIU21806.1"/>
    </source>
</evidence>
<dbReference type="Gene3D" id="3.40.190.10">
    <property type="entry name" value="Periplasmic binding protein-like II"/>
    <property type="match status" value="2"/>
</dbReference>
<dbReference type="PANTHER" id="PTHR35936">
    <property type="entry name" value="MEMBRANE-BOUND LYTIC MUREIN TRANSGLYCOSYLASE F"/>
    <property type="match status" value="1"/>
</dbReference>
<dbReference type="Proteomes" id="UP000824088">
    <property type="component" value="Unassembled WGS sequence"/>
</dbReference>
<feature type="domain" description="Solute-binding protein family 3/N-terminal" evidence="3">
    <location>
        <begin position="33"/>
        <end position="230"/>
    </location>
</feature>
<name>A0A9D1HSP3_9FIRM</name>
<protein>
    <submittedName>
        <fullName evidence="4">Transporter substrate-binding domain-containing protein</fullName>
    </submittedName>
</protein>
<dbReference type="SMART" id="SM00062">
    <property type="entry name" value="PBPb"/>
    <property type="match status" value="1"/>
</dbReference>
<organism evidence="4 5">
    <name type="scientific">Candidatus Limadaptatus stercorigallinarum</name>
    <dbReference type="NCBI Taxonomy" id="2840845"/>
    <lineage>
        <taxon>Bacteria</taxon>
        <taxon>Bacillati</taxon>
        <taxon>Bacillota</taxon>
        <taxon>Clostridia</taxon>
        <taxon>Eubacteriales</taxon>
        <taxon>Candidatus Limadaptatus</taxon>
    </lineage>
</organism>
<reference evidence="4" key="1">
    <citation type="submission" date="2020-10" db="EMBL/GenBank/DDBJ databases">
        <authorList>
            <person name="Gilroy R."/>
        </authorList>
    </citation>
    <scope>NUCLEOTIDE SEQUENCE</scope>
    <source>
        <strain evidence="4">1063</strain>
    </source>
</reference>
<dbReference type="EMBL" id="DVMN01000111">
    <property type="protein sequence ID" value="HIU21806.1"/>
    <property type="molecule type" value="Genomic_DNA"/>
</dbReference>
<evidence type="ECO:0000256" key="1">
    <source>
        <dbReference type="ARBA" id="ARBA00022729"/>
    </source>
</evidence>
<sequence>MKKLSKILVIALVVATLAGACVAFAACDKNDDTIVVYTNAFFAPFEYYEGTNIVGVDIDIMNKVGERMGRDVEFKNVEFGVIIDEVSSGKMCDVGAAGITWTEERAEKVAFSVPYYNAVQYVIFAEGSIETSKNAAGDDVVMWSALAGKKIGVQLDTTGDIYVGLEIDGEEGYTGAIQGTGAEKVQYKNAQLAVESLGTQLDAVVIDELPTQYLTKNNNYVALPLWYDANT</sequence>
<dbReference type="InterPro" id="IPR001638">
    <property type="entry name" value="Solute-binding_3/MltF_N"/>
</dbReference>
<dbReference type="PANTHER" id="PTHR35936:SF17">
    <property type="entry name" value="ARGININE-BINDING EXTRACELLULAR PROTEIN ARTP"/>
    <property type="match status" value="1"/>
</dbReference>
<dbReference type="PROSITE" id="PS51257">
    <property type="entry name" value="PROKAR_LIPOPROTEIN"/>
    <property type="match status" value="1"/>
</dbReference>
<dbReference type="Pfam" id="PF00497">
    <property type="entry name" value="SBP_bac_3"/>
    <property type="match status" value="1"/>
</dbReference>
<dbReference type="SUPFAM" id="SSF53850">
    <property type="entry name" value="Periplasmic binding protein-like II"/>
    <property type="match status" value="1"/>
</dbReference>
<feature type="signal peptide" evidence="2">
    <location>
        <begin position="1"/>
        <end position="25"/>
    </location>
</feature>
<feature type="chain" id="PRO_5039291994" evidence="2">
    <location>
        <begin position="26"/>
        <end position="231"/>
    </location>
</feature>
<gene>
    <name evidence="4" type="ORF">IAD51_06230</name>
</gene>
<keyword evidence="1 2" id="KW-0732">Signal</keyword>
<dbReference type="AlphaFoldDB" id="A0A9D1HSP3"/>
<comment type="caution">
    <text evidence="4">The sequence shown here is derived from an EMBL/GenBank/DDBJ whole genome shotgun (WGS) entry which is preliminary data.</text>
</comment>
<evidence type="ECO:0000256" key="2">
    <source>
        <dbReference type="SAM" id="SignalP"/>
    </source>
</evidence>
<evidence type="ECO:0000259" key="3">
    <source>
        <dbReference type="SMART" id="SM00062"/>
    </source>
</evidence>